<dbReference type="STRING" id="1314776.A0A166HHS0"/>
<dbReference type="PANTHER" id="PTHR11225:SF4">
    <property type="entry name" value="NUCLEAR PORE COMPLEX PROTEIN NUP93"/>
    <property type="match status" value="1"/>
</dbReference>
<keyword evidence="4" id="KW-0811">Translocation</keyword>
<dbReference type="Proteomes" id="UP000076798">
    <property type="component" value="Unassembled WGS sequence"/>
</dbReference>
<gene>
    <name evidence="5" type="ORF">SISSUDRAFT_1040974</name>
</gene>
<keyword evidence="4" id="KW-0509">mRNA transport</keyword>
<evidence type="ECO:0000313" key="6">
    <source>
        <dbReference type="Proteomes" id="UP000076798"/>
    </source>
</evidence>
<keyword evidence="4" id="KW-0653">Protein transport</keyword>
<keyword evidence="4" id="KW-0906">Nuclear pore complex</keyword>
<dbReference type="GO" id="GO:0006606">
    <property type="term" value="P:protein import into nucleus"/>
    <property type="evidence" value="ECO:0007669"/>
    <property type="project" value="TreeGrafter"/>
</dbReference>
<keyword evidence="4" id="KW-0813">Transport</keyword>
<reference evidence="5 6" key="1">
    <citation type="journal article" date="2016" name="Mol. Biol. Evol.">
        <title>Comparative Genomics of Early-Diverging Mushroom-Forming Fungi Provides Insights into the Origins of Lignocellulose Decay Capabilities.</title>
        <authorList>
            <person name="Nagy L.G."/>
            <person name="Riley R."/>
            <person name="Tritt A."/>
            <person name="Adam C."/>
            <person name="Daum C."/>
            <person name="Floudas D."/>
            <person name="Sun H."/>
            <person name="Yadav J.S."/>
            <person name="Pangilinan J."/>
            <person name="Larsson K.H."/>
            <person name="Matsuura K."/>
            <person name="Barry K."/>
            <person name="Labutti K."/>
            <person name="Kuo R."/>
            <person name="Ohm R.A."/>
            <person name="Bhattacharya S.S."/>
            <person name="Shirouzu T."/>
            <person name="Yoshinaga Y."/>
            <person name="Martin F.M."/>
            <person name="Grigoriev I.V."/>
            <person name="Hibbett D.S."/>
        </authorList>
    </citation>
    <scope>NUCLEOTIDE SEQUENCE [LARGE SCALE GENOMIC DNA]</scope>
    <source>
        <strain evidence="5 6">HHB10207 ss-3</strain>
    </source>
</reference>
<evidence type="ECO:0000256" key="1">
    <source>
        <dbReference type="ARBA" id="ARBA00004259"/>
    </source>
</evidence>
<comment type="subcellular location">
    <subcellularLocation>
        <location evidence="1">Nucleus envelope</location>
    </subcellularLocation>
    <subcellularLocation>
        <location evidence="4">Nucleus</location>
        <location evidence="4">Nuclear pore complex</location>
    </subcellularLocation>
</comment>
<dbReference type="AlphaFoldDB" id="A0A166HHS0"/>
<dbReference type="GO" id="GO:0016973">
    <property type="term" value="P:poly(A)+ mRNA export from nucleus"/>
    <property type="evidence" value="ECO:0007669"/>
    <property type="project" value="TreeGrafter"/>
</dbReference>
<name>A0A166HHS0_9AGAM</name>
<keyword evidence="6" id="KW-1185">Reference proteome</keyword>
<evidence type="ECO:0000256" key="4">
    <source>
        <dbReference type="RuleBase" id="RU364035"/>
    </source>
</evidence>
<dbReference type="GO" id="GO:0005643">
    <property type="term" value="C:nuclear pore"/>
    <property type="evidence" value="ECO:0007669"/>
    <property type="project" value="UniProtKB-SubCell"/>
</dbReference>
<evidence type="ECO:0000313" key="5">
    <source>
        <dbReference type="EMBL" id="KZT42730.1"/>
    </source>
</evidence>
<dbReference type="Pfam" id="PF04097">
    <property type="entry name" value="Nic96"/>
    <property type="match status" value="1"/>
</dbReference>
<sequence length="865" mass="96545">MDLSALVAQARGLNAHISKPEQPAIARGLDQIENDSRNLVSRLPNIQDDGRANYLLARGNIDALGLGREIAELDTAATFQPLQPLADNDVQGYLRHIHEQTLISTIEEVRKETQEEFYRVLGERVRRDWEIQKKRIFEELGGRTLAPSDTRGSLDLRRSTRGLDASQSLSHSFVPTAQMHTKMMAYDRVITDFNAARLNGSSFPIIHSLIQATDSLDNEKSPQTLQTFQILAKITGEPPVLPATAQVGSLAQSSHVLERKFARAHLGNADSREASSLRKQITRGSKEALEEQYDQIMERTIQSNPSQARLGGDPSHVNRVRSFVALRYYRSGQWENRIELIRGQPEWARLFTLVRSGHAPEALDHALSIEETLNQREPNFVTYFKAWVESGCQRIPHNYLERLQAIYNSHLLHTPTTDPFKLALFKLMGKLDPLRRNVPLVTSTTEDWMWFQLAMVDENDADGLKSLADVLLGYGERHFDGPPGQDPSRKGVWARVLLICGMFEMAVAAMYEHSELQVEAVHLAIALAYYGLLRVPSKAEASDVDIFTQSPDSKPALNLSLLISRYIRQFMRTDPKEAIQYVYSICLSEDQGAGVGRQQVEQAWDLTRRIIVAAESGGVWEELVGGFKADGTRFNGFLEHGLPLLKFKNTQDYNDHILLRAAAQSESDKRLNEAIKLYNLAGAHSTVVACLTRVLGSLISEPGGGGQEGRALERTAREVLAQYDRTNRVNGRDRDTVIRLLGIREAIDAKESGRLEAALEAIESTDLIPLDGDAAQITTAAASLRDQDDAITQNLNTILPLTMEILTALHQKAKMSGYSDSTRQRGLDAIRKKARALMMFAGSLPYRLSPEVHSYLTRLHVGIAL</sequence>
<dbReference type="EMBL" id="KV428011">
    <property type="protein sequence ID" value="KZT42730.1"/>
    <property type="molecule type" value="Genomic_DNA"/>
</dbReference>
<dbReference type="InterPro" id="IPR007231">
    <property type="entry name" value="Nucleoporin_int_Nup93/Nic96"/>
</dbReference>
<accession>A0A166HHS0</accession>
<keyword evidence="3 4" id="KW-0539">Nucleus</keyword>
<keyword evidence="4" id="KW-0472">Membrane</keyword>
<comment type="similarity">
    <text evidence="2 4">Belongs to the nucleoporin interacting component (NIC) family.</text>
</comment>
<dbReference type="PANTHER" id="PTHR11225">
    <property type="entry name" value="NUCLEAR PORE COMPLEX PROTEIN NUP93 NUCLEOPORIN NUP93 DEAD EYE PROTEIN"/>
    <property type="match status" value="1"/>
</dbReference>
<evidence type="ECO:0000256" key="2">
    <source>
        <dbReference type="ARBA" id="ARBA00010186"/>
    </source>
</evidence>
<protein>
    <recommendedName>
        <fullName evidence="4">Nuclear pore protein</fullName>
    </recommendedName>
</protein>
<organism evidence="5 6">
    <name type="scientific">Sistotremastrum suecicum HHB10207 ss-3</name>
    <dbReference type="NCBI Taxonomy" id="1314776"/>
    <lineage>
        <taxon>Eukaryota</taxon>
        <taxon>Fungi</taxon>
        <taxon>Dikarya</taxon>
        <taxon>Basidiomycota</taxon>
        <taxon>Agaricomycotina</taxon>
        <taxon>Agaricomycetes</taxon>
        <taxon>Sistotremastrales</taxon>
        <taxon>Sistotremastraceae</taxon>
        <taxon>Sistotremastrum</taxon>
    </lineage>
</organism>
<evidence type="ECO:0000256" key="3">
    <source>
        <dbReference type="ARBA" id="ARBA00023242"/>
    </source>
</evidence>
<dbReference type="GO" id="GO:0017056">
    <property type="term" value="F:structural constituent of nuclear pore"/>
    <property type="evidence" value="ECO:0007669"/>
    <property type="project" value="InterPro"/>
</dbReference>
<dbReference type="OrthoDB" id="1918363at2759"/>
<proteinExistence type="inferred from homology"/>